<feature type="region of interest" description="Disordered" evidence="1">
    <location>
        <begin position="128"/>
        <end position="173"/>
    </location>
</feature>
<evidence type="ECO:0000256" key="1">
    <source>
        <dbReference type="SAM" id="MobiDB-lite"/>
    </source>
</evidence>
<evidence type="ECO:0000313" key="2">
    <source>
        <dbReference type="EMBL" id="KAK3090362.1"/>
    </source>
</evidence>
<name>A0AA88XQG9_PINIB</name>
<feature type="compositionally biased region" description="Polar residues" evidence="1">
    <location>
        <begin position="267"/>
        <end position="284"/>
    </location>
</feature>
<feature type="compositionally biased region" description="Basic and acidic residues" evidence="1">
    <location>
        <begin position="532"/>
        <end position="544"/>
    </location>
</feature>
<feature type="compositionally biased region" description="Polar residues" evidence="1">
    <location>
        <begin position="332"/>
        <end position="342"/>
    </location>
</feature>
<organism evidence="2 3">
    <name type="scientific">Pinctada imbricata</name>
    <name type="common">Atlantic pearl-oyster</name>
    <name type="synonym">Pinctada martensii</name>
    <dbReference type="NCBI Taxonomy" id="66713"/>
    <lineage>
        <taxon>Eukaryota</taxon>
        <taxon>Metazoa</taxon>
        <taxon>Spiralia</taxon>
        <taxon>Lophotrochozoa</taxon>
        <taxon>Mollusca</taxon>
        <taxon>Bivalvia</taxon>
        <taxon>Autobranchia</taxon>
        <taxon>Pteriomorphia</taxon>
        <taxon>Pterioida</taxon>
        <taxon>Pterioidea</taxon>
        <taxon>Pteriidae</taxon>
        <taxon>Pinctada</taxon>
    </lineage>
</organism>
<feature type="compositionally biased region" description="Basic and acidic residues" evidence="1">
    <location>
        <begin position="255"/>
        <end position="264"/>
    </location>
</feature>
<feature type="region of interest" description="Disordered" evidence="1">
    <location>
        <begin position="255"/>
        <end position="355"/>
    </location>
</feature>
<protein>
    <submittedName>
        <fullName evidence="2">Uncharacterized protein</fullName>
    </submittedName>
</protein>
<feature type="region of interest" description="Disordered" evidence="1">
    <location>
        <begin position="532"/>
        <end position="555"/>
    </location>
</feature>
<feature type="region of interest" description="Disordered" evidence="1">
    <location>
        <begin position="444"/>
        <end position="463"/>
    </location>
</feature>
<comment type="caution">
    <text evidence="2">The sequence shown here is derived from an EMBL/GenBank/DDBJ whole genome shotgun (WGS) entry which is preliminary data.</text>
</comment>
<evidence type="ECO:0000313" key="3">
    <source>
        <dbReference type="Proteomes" id="UP001186944"/>
    </source>
</evidence>
<accession>A0AA88XQG9</accession>
<feature type="compositionally biased region" description="Polar residues" evidence="1">
    <location>
        <begin position="137"/>
        <end position="152"/>
    </location>
</feature>
<dbReference type="AlphaFoldDB" id="A0AA88XQG9"/>
<proteinExistence type="predicted"/>
<sequence>MTMCETVSLADNWKPTVVQLAPFSHSKTKEDSIQVRRSLKEEELRRSYPILAVTRSNSGRSYTAAYSSHVTDAKKEDVRSEYQVPYSGRKPTDFIKIGWIKSTSQESKMRQDREIDLRCSVQNLNDQALPIRDDTSSCKSQTMATESGSQSDNSEKSYSENGGAKRSVKLTPGEMELQRYKENYAREQALKRKKYKLNVNQLPRSTTPINDHDPDKLNMKQVINFLQKKTPKEPMPINKPVQRQSAVRLELHSRKEAVSRERPATESWISRQTHFSTSTTTSDRPVTEIPRGTNERKNSNDQNRSGIVSRDSCPSVLSTRSVPIIDRRESIDSQSKLSSSRSGFEKVNRNRTSKKQNKEFKLYRFLALAPNGQGQTTVPLVYSKRQIPEPTAEKQKVTKTSSKQHEISVPQTAYRSTALREIPLVERKESSSQNCDCVHGSKFTAPQDKTNERKKLNRTANLVHRRVVKQQLEQKRKSNTNQVEEYEYSKKPGPIRLPSVHDYDDDLINYDSGGDEGSDELAEIRSVFSHKLSSEHDSASEHASEPAVTSRSDITSDRLSTLHSNLVFQRLYGNSNPVKTKKISINIPHEEEETSNTNDVIKLTLRQEKFVTPRHSYMHDIAMPRNSRNQYSVKYLEGYQSQVTDSQIAENGFRIDVTVHPQNGYSDASEDQLFISGKETLANSCIKVRQKLKGSNFEAST</sequence>
<reference evidence="2" key="1">
    <citation type="submission" date="2019-08" db="EMBL/GenBank/DDBJ databases">
        <title>The improved chromosome-level genome for the pearl oyster Pinctada fucata martensii using PacBio sequencing and Hi-C.</title>
        <authorList>
            <person name="Zheng Z."/>
        </authorList>
    </citation>
    <scope>NUCLEOTIDE SEQUENCE</scope>
    <source>
        <strain evidence="2">ZZ-2019</strain>
        <tissue evidence="2">Adductor muscle</tissue>
    </source>
</reference>
<gene>
    <name evidence="2" type="ORF">FSP39_011210</name>
</gene>
<keyword evidence="3" id="KW-1185">Reference proteome</keyword>
<feature type="region of interest" description="Disordered" evidence="1">
    <location>
        <begin position="389"/>
        <end position="408"/>
    </location>
</feature>
<dbReference type="EMBL" id="VSWD01000010">
    <property type="protein sequence ID" value="KAK3090362.1"/>
    <property type="molecule type" value="Genomic_DNA"/>
</dbReference>
<feature type="region of interest" description="Disordered" evidence="1">
    <location>
        <begin position="468"/>
        <end position="502"/>
    </location>
</feature>
<dbReference type="Proteomes" id="UP001186944">
    <property type="component" value="Unassembled WGS sequence"/>
</dbReference>